<feature type="transmembrane region" description="Helical" evidence="1">
    <location>
        <begin position="6"/>
        <end position="24"/>
    </location>
</feature>
<gene>
    <name evidence="2" type="ORF">EYD45_01360</name>
</gene>
<keyword evidence="1" id="KW-1133">Transmembrane helix</keyword>
<dbReference type="OrthoDB" id="9763076at2"/>
<evidence type="ECO:0000256" key="1">
    <source>
        <dbReference type="SAM" id="Phobius"/>
    </source>
</evidence>
<proteinExistence type="predicted"/>
<keyword evidence="1" id="KW-0812">Transmembrane</keyword>
<reference evidence="2 3" key="1">
    <citation type="submission" date="2019-02" db="EMBL/GenBank/DDBJ databases">
        <title>Hyunsoonleella sp., isolated from marine sediment.</title>
        <authorList>
            <person name="Liu B.-T."/>
        </authorList>
    </citation>
    <scope>NUCLEOTIDE SEQUENCE [LARGE SCALE GENOMIC DNA]</scope>
    <source>
        <strain evidence="2 3">T58</strain>
    </source>
</reference>
<dbReference type="Proteomes" id="UP000291142">
    <property type="component" value="Unassembled WGS sequence"/>
</dbReference>
<dbReference type="PANTHER" id="PTHR37947">
    <property type="entry name" value="BLL2462 PROTEIN"/>
    <property type="match status" value="1"/>
</dbReference>
<keyword evidence="3" id="KW-1185">Reference proteome</keyword>
<dbReference type="AlphaFoldDB" id="A0A4Q9FLL9"/>
<keyword evidence="1" id="KW-0472">Membrane</keyword>
<dbReference type="RefSeq" id="WP_130962547.1">
    <property type="nucleotide sequence ID" value="NZ_SIRT01000001.1"/>
</dbReference>
<feature type="transmembrane region" description="Helical" evidence="1">
    <location>
        <begin position="36"/>
        <end position="54"/>
    </location>
</feature>
<name>A0A4Q9FLL9_9FLAO</name>
<evidence type="ECO:0000313" key="3">
    <source>
        <dbReference type="Proteomes" id="UP000291142"/>
    </source>
</evidence>
<organism evidence="2 3">
    <name type="scientific">Hyunsoonleella flava</name>
    <dbReference type="NCBI Taxonomy" id="2527939"/>
    <lineage>
        <taxon>Bacteria</taxon>
        <taxon>Pseudomonadati</taxon>
        <taxon>Bacteroidota</taxon>
        <taxon>Flavobacteriia</taxon>
        <taxon>Flavobacteriales</taxon>
        <taxon>Flavobacteriaceae</taxon>
    </lineage>
</organism>
<sequence>MQTETVLYIILSGIIALLVALFQYKYKTKHRRTLSIAFSFLRFLSVFAMLLLLVNPKFDQIKVFTEKPNLIVAVDNSNSIKHLSQVENVNKTLESIKNNVELTKKFDIEYFRFNEDIENSTILDFESRGTDIDKALNQISDIYKNDIAPVVLISDGNQTFGNDYAVSNTYSQPVYPIILGDTITYTDLQVKQLNVNKYAFLKNRFPVEAILLYQGNVDVTSRLTVIANGKSVFNKTINFSKENNSEIIQFTLPANKVGVRSYTARLEPIQTEKNTINNSKKFAVEAIDQKTKIALVSDMIHPDIGALKKSIESNEQRSVSILNPYEILNQINDFQLIILYQPNNKFKRLYQNLEKESVNTFTIIGTKTALGFLNNTVEVFSQESTGQTEDFQPKVNLNFSPFLVEDISFETFPPLLGPFGASKFSVPYETLLEKTVLGIDKNEPLLATLEHNSRREAVLFGENIWRWRAQSFMNEKSFSDFDNFMGKLVQYLASNKRKSRLTVEYESFYTGSSNIILKAQIFDKNYEFDARQSLDLILENIVSKEKQVLPFVLKNNNYQVDLSGLNPSKYNFTVRSKGENISKSGSFEVLEYNIEQQFLNADVTKLQQLATNTNGKAYFSNAVDALISDLLSNESYKTIQKSNKNTIPLIDWKFLLGIILLSLSAEWFLRKYNGLI</sequence>
<comment type="caution">
    <text evidence="2">The sequence shown here is derived from an EMBL/GenBank/DDBJ whole genome shotgun (WGS) entry which is preliminary data.</text>
</comment>
<evidence type="ECO:0000313" key="2">
    <source>
        <dbReference type="EMBL" id="TBN06560.1"/>
    </source>
</evidence>
<dbReference type="PANTHER" id="PTHR37947:SF1">
    <property type="entry name" value="BLL2462 PROTEIN"/>
    <property type="match status" value="1"/>
</dbReference>
<dbReference type="EMBL" id="SIRT01000001">
    <property type="protein sequence ID" value="TBN06560.1"/>
    <property type="molecule type" value="Genomic_DNA"/>
</dbReference>
<protein>
    <submittedName>
        <fullName evidence="2">VWA domain-containing protein</fullName>
    </submittedName>
</protein>
<accession>A0A4Q9FLL9</accession>